<protein>
    <submittedName>
        <fullName evidence="2">Uncharacterized protein</fullName>
    </submittedName>
</protein>
<sequence length="112" mass="12951">MQVETIDRELIAVGAKTTFRYFQPRYPPEQFVQQRSRRERVRSEETRRKVKEQKKLRRSICELTTRGKVARLGENTESFIVASVIWIISSIKFLGPRAISTQLPSPASKLGS</sequence>
<evidence type="ECO:0000313" key="2">
    <source>
        <dbReference type="EMBL" id="THU78967.1"/>
    </source>
</evidence>
<accession>A0A4S8KT11</accession>
<dbReference type="AlphaFoldDB" id="A0A4S8KT11"/>
<organism evidence="2 3">
    <name type="scientific">Dendrothele bispora (strain CBS 962.96)</name>
    <dbReference type="NCBI Taxonomy" id="1314807"/>
    <lineage>
        <taxon>Eukaryota</taxon>
        <taxon>Fungi</taxon>
        <taxon>Dikarya</taxon>
        <taxon>Basidiomycota</taxon>
        <taxon>Agaricomycotina</taxon>
        <taxon>Agaricomycetes</taxon>
        <taxon>Agaricomycetidae</taxon>
        <taxon>Agaricales</taxon>
        <taxon>Agaricales incertae sedis</taxon>
        <taxon>Dendrothele</taxon>
    </lineage>
</organism>
<reference evidence="2 3" key="1">
    <citation type="journal article" date="2019" name="Nat. Ecol. Evol.">
        <title>Megaphylogeny resolves global patterns of mushroom evolution.</title>
        <authorList>
            <person name="Varga T."/>
            <person name="Krizsan K."/>
            <person name="Foldi C."/>
            <person name="Dima B."/>
            <person name="Sanchez-Garcia M."/>
            <person name="Sanchez-Ramirez S."/>
            <person name="Szollosi G.J."/>
            <person name="Szarkandi J.G."/>
            <person name="Papp V."/>
            <person name="Albert L."/>
            <person name="Andreopoulos W."/>
            <person name="Angelini C."/>
            <person name="Antonin V."/>
            <person name="Barry K.W."/>
            <person name="Bougher N.L."/>
            <person name="Buchanan P."/>
            <person name="Buyck B."/>
            <person name="Bense V."/>
            <person name="Catcheside P."/>
            <person name="Chovatia M."/>
            <person name="Cooper J."/>
            <person name="Damon W."/>
            <person name="Desjardin D."/>
            <person name="Finy P."/>
            <person name="Geml J."/>
            <person name="Haridas S."/>
            <person name="Hughes K."/>
            <person name="Justo A."/>
            <person name="Karasinski D."/>
            <person name="Kautmanova I."/>
            <person name="Kiss B."/>
            <person name="Kocsube S."/>
            <person name="Kotiranta H."/>
            <person name="LaButti K.M."/>
            <person name="Lechner B.E."/>
            <person name="Liimatainen K."/>
            <person name="Lipzen A."/>
            <person name="Lukacs Z."/>
            <person name="Mihaltcheva S."/>
            <person name="Morgado L.N."/>
            <person name="Niskanen T."/>
            <person name="Noordeloos M.E."/>
            <person name="Ohm R.A."/>
            <person name="Ortiz-Santana B."/>
            <person name="Ovrebo C."/>
            <person name="Racz N."/>
            <person name="Riley R."/>
            <person name="Savchenko A."/>
            <person name="Shiryaev A."/>
            <person name="Soop K."/>
            <person name="Spirin V."/>
            <person name="Szebenyi C."/>
            <person name="Tomsovsky M."/>
            <person name="Tulloss R.E."/>
            <person name="Uehling J."/>
            <person name="Grigoriev I.V."/>
            <person name="Vagvolgyi C."/>
            <person name="Papp T."/>
            <person name="Martin F.M."/>
            <person name="Miettinen O."/>
            <person name="Hibbett D.S."/>
            <person name="Nagy L.G."/>
        </authorList>
    </citation>
    <scope>NUCLEOTIDE SEQUENCE [LARGE SCALE GENOMIC DNA]</scope>
    <source>
        <strain evidence="2 3">CBS 962.96</strain>
    </source>
</reference>
<proteinExistence type="predicted"/>
<evidence type="ECO:0000313" key="3">
    <source>
        <dbReference type="Proteomes" id="UP000297245"/>
    </source>
</evidence>
<dbReference type="EMBL" id="ML180101">
    <property type="protein sequence ID" value="THU78967.1"/>
    <property type="molecule type" value="Genomic_DNA"/>
</dbReference>
<name>A0A4S8KT11_DENBC</name>
<gene>
    <name evidence="2" type="ORF">K435DRAFT_876039</name>
</gene>
<dbReference type="Proteomes" id="UP000297245">
    <property type="component" value="Unassembled WGS sequence"/>
</dbReference>
<feature type="region of interest" description="Disordered" evidence="1">
    <location>
        <begin position="31"/>
        <end position="51"/>
    </location>
</feature>
<evidence type="ECO:0000256" key="1">
    <source>
        <dbReference type="SAM" id="MobiDB-lite"/>
    </source>
</evidence>
<keyword evidence="3" id="KW-1185">Reference proteome</keyword>